<evidence type="ECO:0000256" key="11">
    <source>
        <dbReference type="SAM" id="Coils"/>
    </source>
</evidence>
<name>A0A3B0VH84_9ZZZZ</name>
<evidence type="ECO:0000256" key="10">
    <source>
        <dbReference type="ARBA" id="ARBA00025198"/>
    </source>
</evidence>
<comment type="function">
    <text evidence="10">F(1)F(0) ATP synthase produces ATP from ADP in the presence of a proton or sodium gradient. F-type ATPases consist of two structural domains, F(1) containing the extramembraneous catalytic core and F(0) containing the membrane proton channel, linked together by a central stalk and a peripheral stalk. During catalysis, ATP synthesis in the catalytic domain of F(1) is coupled via a rotary mechanism of the central stalk subunits to proton translocation.</text>
</comment>
<evidence type="ECO:0000256" key="7">
    <source>
        <dbReference type="ARBA" id="ARBA00022989"/>
    </source>
</evidence>
<protein>
    <submittedName>
        <fullName evidence="12">Sodium-transporting ATPase subunit F</fullName>
    </submittedName>
</protein>
<dbReference type="EMBL" id="UOEY01000047">
    <property type="protein sequence ID" value="VAW37677.1"/>
    <property type="molecule type" value="Genomic_DNA"/>
</dbReference>
<dbReference type="InterPro" id="IPR002146">
    <property type="entry name" value="ATP_synth_b/b'su_bac/chlpt"/>
</dbReference>
<organism evidence="12">
    <name type="scientific">hydrothermal vent metagenome</name>
    <dbReference type="NCBI Taxonomy" id="652676"/>
    <lineage>
        <taxon>unclassified sequences</taxon>
        <taxon>metagenomes</taxon>
        <taxon>ecological metagenomes</taxon>
    </lineage>
</organism>
<dbReference type="GO" id="GO:0046961">
    <property type="term" value="F:proton-transporting ATPase activity, rotational mechanism"/>
    <property type="evidence" value="ECO:0007669"/>
    <property type="project" value="TreeGrafter"/>
</dbReference>
<evidence type="ECO:0000256" key="5">
    <source>
        <dbReference type="ARBA" id="ARBA00022692"/>
    </source>
</evidence>
<dbReference type="Pfam" id="PF00430">
    <property type="entry name" value="ATP-synt_B"/>
    <property type="match status" value="1"/>
</dbReference>
<keyword evidence="8" id="KW-0406">Ion transport</keyword>
<reference evidence="12" key="1">
    <citation type="submission" date="2018-06" db="EMBL/GenBank/DDBJ databases">
        <authorList>
            <person name="Zhirakovskaya E."/>
        </authorList>
    </citation>
    <scope>NUCLEOTIDE SEQUENCE</scope>
</reference>
<gene>
    <name evidence="12" type="ORF">MNBD_DELTA04-40</name>
</gene>
<feature type="coiled-coil region" evidence="11">
    <location>
        <begin position="31"/>
        <end position="112"/>
    </location>
</feature>
<dbReference type="PANTHER" id="PTHR33445">
    <property type="entry name" value="ATP SYNTHASE SUBUNIT B', CHLOROPLASTIC"/>
    <property type="match status" value="1"/>
</dbReference>
<dbReference type="CDD" id="cd06503">
    <property type="entry name" value="ATP-synt_Fo_b"/>
    <property type="match status" value="1"/>
</dbReference>
<keyword evidence="5" id="KW-0812">Transmembrane</keyword>
<evidence type="ECO:0000256" key="9">
    <source>
        <dbReference type="ARBA" id="ARBA00023136"/>
    </source>
</evidence>
<dbReference type="InterPro" id="IPR050059">
    <property type="entry name" value="ATP_synthase_B_chain"/>
</dbReference>
<dbReference type="NCBIfam" id="TIGR03321">
    <property type="entry name" value="alt_F1F0_F0_B"/>
    <property type="match status" value="1"/>
</dbReference>
<evidence type="ECO:0000256" key="8">
    <source>
        <dbReference type="ARBA" id="ARBA00023065"/>
    </source>
</evidence>
<evidence type="ECO:0000313" key="12">
    <source>
        <dbReference type="EMBL" id="VAW37677.1"/>
    </source>
</evidence>
<dbReference type="PANTHER" id="PTHR33445:SF2">
    <property type="entry name" value="ATP SYNTHASE SUBUNIT B', CHLOROPLASTIC"/>
    <property type="match status" value="1"/>
</dbReference>
<evidence type="ECO:0000256" key="1">
    <source>
        <dbReference type="ARBA" id="ARBA00004167"/>
    </source>
</evidence>
<dbReference type="GO" id="GO:0015986">
    <property type="term" value="P:proton motive force-driven ATP synthesis"/>
    <property type="evidence" value="ECO:0007669"/>
    <property type="project" value="InterPro"/>
</dbReference>
<dbReference type="HAMAP" id="MF_01398">
    <property type="entry name" value="ATP_synth_b_bprime"/>
    <property type="match status" value="1"/>
</dbReference>
<comment type="similarity">
    <text evidence="2">Belongs to the ATPase B chain family.</text>
</comment>
<keyword evidence="3" id="KW-0813">Transport</keyword>
<comment type="subcellular location">
    <subcellularLocation>
        <location evidence="1">Membrane</location>
        <topology evidence="1">Single-pass membrane protein</topology>
    </subcellularLocation>
</comment>
<dbReference type="GO" id="GO:0045259">
    <property type="term" value="C:proton-transporting ATP synthase complex"/>
    <property type="evidence" value="ECO:0007669"/>
    <property type="project" value="UniProtKB-KW"/>
</dbReference>
<evidence type="ECO:0000256" key="4">
    <source>
        <dbReference type="ARBA" id="ARBA00022547"/>
    </source>
</evidence>
<proteinExistence type="inferred from homology"/>
<keyword evidence="4" id="KW-0138">CF(0)</keyword>
<keyword evidence="6" id="KW-0375">Hydrogen ion transport</keyword>
<dbReference type="AlphaFoldDB" id="A0A3B0VH84"/>
<sequence length="266" mass="30229">MLIDWFTVSAQAVNFLVLVWLLKRFLYKPILGAIDKREKRIAAQLAEAEEEKAEAQKERDEFFRKNNELEGQRQSLLSKAEEEAEARRLQLIEEARQESDSLRRRRLENLRNEQLSLSREMIRRTRQEVFAIARKALAELAGADLEARMVEVFIHRLRNLSGSEKDRLVSAFKGATLPALVRSTYDLPRENRAAIEGTVGEWFAGPVRIRFETAPDQVSGIELTVNGNKVAWSIADYLSSLEKSVAELLEKKAGPGLQAGVDEHGE</sequence>
<dbReference type="InterPro" id="IPR017707">
    <property type="entry name" value="Alt_ATP_synth_F0_bsu"/>
</dbReference>
<evidence type="ECO:0000256" key="3">
    <source>
        <dbReference type="ARBA" id="ARBA00022448"/>
    </source>
</evidence>
<keyword evidence="11" id="KW-0175">Coiled coil</keyword>
<accession>A0A3B0VH84</accession>
<keyword evidence="7" id="KW-1133">Transmembrane helix</keyword>
<evidence type="ECO:0000256" key="2">
    <source>
        <dbReference type="ARBA" id="ARBA00005513"/>
    </source>
</evidence>
<evidence type="ECO:0000256" key="6">
    <source>
        <dbReference type="ARBA" id="ARBA00022781"/>
    </source>
</evidence>
<keyword evidence="9" id="KW-0472">Membrane</keyword>